<feature type="non-terminal residue" evidence="1">
    <location>
        <position position="164"/>
    </location>
</feature>
<dbReference type="GO" id="GO:0008252">
    <property type="term" value="F:nucleotidase activity"/>
    <property type="evidence" value="ECO:0007669"/>
    <property type="project" value="TreeGrafter"/>
</dbReference>
<evidence type="ECO:0008006" key="3">
    <source>
        <dbReference type="Google" id="ProtNLM"/>
    </source>
</evidence>
<keyword evidence="2" id="KW-1185">Reference proteome</keyword>
<reference evidence="1 2" key="1">
    <citation type="submission" date="2015-09" db="EMBL/GenBank/DDBJ databases">
        <title>Draft genome sequence of Kouleothrix aurantiaca JCM 19913.</title>
        <authorList>
            <person name="Hemp J."/>
        </authorList>
    </citation>
    <scope>NUCLEOTIDE SEQUENCE [LARGE SCALE GENOMIC DNA]</scope>
    <source>
        <strain evidence="1 2">COM-B</strain>
    </source>
</reference>
<name>A0A0N8PS06_9CHLR</name>
<gene>
    <name evidence="1" type="ORF">SE17_21480</name>
</gene>
<dbReference type="Gene3D" id="3.40.50.1000">
    <property type="entry name" value="HAD superfamily/HAD-like"/>
    <property type="match status" value="1"/>
</dbReference>
<dbReference type="NCBIfam" id="TIGR01993">
    <property type="entry name" value="Pyr-5-nucltdase"/>
    <property type="match status" value="1"/>
</dbReference>
<dbReference type="GO" id="GO:0009166">
    <property type="term" value="P:nucleotide catabolic process"/>
    <property type="evidence" value="ECO:0007669"/>
    <property type="project" value="TreeGrafter"/>
</dbReference>
<accession>A0A0N8PS06</accession>
<dbReference type="GO" id="GO:0006206">
    <property type="term" value="P:pyrimidine nucleobase metabolic process"/>
    <property type="evidence" value="ECO:0007669"/>
    <property type="project" value="TreeGrafter"/>
</dbReference>
<evidence type="ECO:0000313" key="2">
    <source>
        <dbReference type="Proteomes" id="UP000050509"/>
    </source>
</evidence>
<dbReference type="Proteomes" id="UP000050509">
    <property type="component" value="Unassembled WGS sequence"/>
</dbReference>
<dbReference type="PANTHER" id="PTHR47438">
    <property type="entry name" value="PHOSPHATE METABOLISM PROTEIN 8-RELATED"/>
    <property type="match status" value="1"/>
</dbReference>
<dbReference type="Pfam" id="PF00702">
    <property type="entry name" value="Hydrolase"/>
    <property type="match status" value="1"/>
</dbReference>
<organism evidence="1 2">
    <name type="scientific">Kouleothrix aurantiaca</name>
    <dbReference type="NCBI Taxonomy" id="186479"/>
    <lineage>
        <taxon>Bacteria</taxon>
        <taxon>Bacillati</taxon>
        <taxon>Chloroflexota</taxon>
        <taxon>Chloroflexia</taxon>
        <taxon>Chloroflexales</taxon>
        <taxon>Roseiflexineae</taxon>
        <taxon>Roseiflexaceae</taxon>
        <taxon>Kouleothrix</taxon>
    </lineage>
</organism>
<dbReference type="InterPro" id="IPR010237">
    <property type="entry name" value="Pyr-5-nucltdase"/>
</dbReference>
<sequence>MAISTVLFDLDNTLYPATSGVMTGVDGRISAYVQKLLGLNEAEARVIQKRYYGEYGTTLGGLLQHHQVDAEDYLHYVHDFALETLLAADAELDRLLGELPATKAVFTNSPTEYAQRVLAALGIEQHFTHIFDVRFAEFKPKPDPLVYQRVIDALGADAHASILV</sequence>
<dbReference type="SUPFAM" id="SSF56784">
    <property type="entry name" value="HAD-like"/>
    <property type="match status" value="1"/>
</dbReference>
<dbReference type="EMBL" id="LJCR01000935">
    <property type="protein sequence ID" value="KPV51389.1"/>
    <property type="molecule type" value="Genomic_DNA"/>
</dbReference>
<dbReference type="InterPro" id="IPR023214">
    <property type="entry name" value="HAD_sf"/>
</dbReference>
<protein>
    <recommendedName>
        <fullName evidence="3">Pyrimidine 5'-nucleotidase</fullName>
    </recommendedName>
</protein>
<dbReference type="Gene3D" id="1.10.150.450">
    <property type="match status" value="1"/>
</dbReference>
<comment type="caution">
    <text evidence="1">The sequence shown here is derived from an EMBL/GenBank/DDBJ whole genome shotgun (WGS) entry which is preliminary data.</text>
</comment>
<proteinExistence type="predicted"/>
<evidence type="ECO:0000313" key="1">
    <source>
        <dbReference type="EMBL" id="KPV51389.1"/>
    </source>
</evidence>
<dbReference type="AlphaFoldDB" id="A0A0N8PS06"/>
<dbReference type="InterPro" id="IPR052791">
    <property type="entry name" value="SSM1_domain"/>
</dbReference>
<dbReference type="PANTHER" id="PTHR47438:SF1">
    <property type="entry name" value="PHOSPHATE METABOLISM PROTEIN 8-RELATED"/>
    <property type="match status" value="1"/>
</dbReference>
<dbReference type="InterPro" id="IPR036412">
    <property type="entry name" value="HAD-like_sf"/>
</dbReference>